<dbReference type="Gene3D" id="3.90.1750.10">
    <property type="entry name" value="Hect, E3 ligase catalytic domains"/>
    <property type="match status" value="1"/>
</dbReference>
<evidence type="ECO:0000256" key="1">
    <source>
        <dbReference type="ARBA" id="ARBA00000885"/>
    </source>
</evidence>
<keyword evidence="9" id="KW-1185">Reference proteome</keyword>
<dbReference type="SMART" id="SM00119">
    <property type="entry name" value="HECTc"/>
    <property type="match status" value="1"/>
</dbReference>
<evidence type="ECO:0000313" key="8">
    <source>
        <dbReference type="EMBL" id="KAG2488735.1"/>
    </source>
</evidence>
<dbReference type="InterPro" id="IPR044611">
    <property type="entry name" value="E3A/B/C-like"/>
</dbReference>
<dbReference type="PROSITE" id="PS50237">
    <property type="entry name" value="HECT"/>
    <property type="match status" value="1"/>
</dbReference>
<sequence>MEVASRSIYSGLPLSEQREVFTKEVTKAFNALRERDMDPNEACALALKVAAGVAELPPTPEELARRLHSEAGAPLGQLCSHVTRFFASSHCLQAAFWPKQKTSPACPLDFAAIASLYDTVLGCGSAATPSGREGPCPTPPPGGPPSRSASLSSTGGPGGPSGPSPSPSPRASAASLSPALSPSRTSFRSGPGGTGAGPGPGPGSAGLAVHSSALGAALSAGVEGLLLALGQLPHTVNPGLARQLGVLLANPLLDKSEHHDLLGSLVGFIGGLSAPQRAALGELLATYPGAEMRRLVFRLHGFISSTLFRMQAITRSVEDATRLLALLHGANEEAGRRAAAAAEAADGAAGGGPGSALLRSLMAPGAALGTPSADAGSAGAGAGAGAEAGPGSVECGEGGAAGAGAAAVGGGPAGYRPLEPSAFYNDAVNHEDFNLKEDFRKWKHPHKYDFCFCKFPFMYDPAAKARILQMENQMSQVNELHSALFRGLFGGGGGALTGPMPDLCPFLVLRVRRGPYLVQDTLIQIHRAKETDSLKKPLKVKFIGEEGVDEGGVAKEFFQLLVRQLFNPDYGMFTADPASHLHWFRPSRLELDLEFELVGILIGLAIYNSHILEFQFPSVLYKKLMGATVPTAAAGSPTATSAPATPSAAAAANTGGAGASIGTGGAASPAGPAAAAALGLDGSRSPGARGGAGEVGFGRPRICTPEAGGPGERSGARGEGREPGPGRDGAAEGVPPAAAGGGAGGTLGLADLRELAPEVASSLAQLLTMEPGLVEGLGLVFQVDVEMGFGEVESVDLMPGGGDTPVTAANRRLYVDLYVRHLLEDSISLQFGPFRRGFLRLCAGSALAWFSPSELELLVCGSRALRLAELEGATQYDDGYTRDSEPVRWFWEVVHSLPAASQKRLLFFVTGSDRVPIKGLAHLNPPFVISRAGAHSDRLPSAHTCFNHLLLPHYNSKAMLKERLELALQNAEGFGLM</sequence>
<feature type="compositionally biased region" description="Low complexity" evidence="6">
    <location>
        <begin position="697"/>
        <end position="707"/>
    </location>
</feature>
<dbReference type="Gene3D" id="3.30.2160.10">
    <property type="entry name" value="Hect, E3 ligase catalytic domain"/>
    <property type="match status" value="1"/>
</dbReference>
<dbReference type="GO" id="GO:0000209">
    <property type="term" value="P:protein polyubiquitination"/>
    <property type="evidence" value="ECO:0007669"/>
    <property type="project" value="InterPro"/>
</dbReference>
<feature type="compositionally biased region" description="Gly residues" evidence="6">
    <location>
        <begin position="190"/>
        <end position="204"/>
    </location>
</feature>
<evidence type="ECO:0000256" key="2">
    <source>
        <dbReference type="ARBA" id="ARBA00012485"/>
    </source>
</evidence>
<keyword evidence="3" id="KW-0808">Transferase</keyword>
<feature type="domain" description="HECT" evidence="7">
    <location>
        <begin position="530"/>
        <end position="977"/>
    </location>
</feature>
<dbReference type="FunFam" id="3.30.2410.10:FF:000003">
    <property type="entry name" value="probable E3 ubiquitin-protein ligase HERC4 isoform X1"/>
    <property type="match status" value="1"/>
</dbReference>
<dbReference type="GO" id="GO:0061630">
    <property type="term" value="F:ubiquitin protein ligase activity"/>
    <property type="evidence" value="ECO:0007669"/>
    <property type="project" value="UniProtKB-EC"/>
</dbReference>
<evidence type="ECO:0000256" key="4">
    <source>
        <dbReference type="ARBA" id="ARBA00022786"/>
    </source>
</evidence>
<name>A0A835XXL8_9CHLO</name>
<dbReference type="PANTHER" id="PTHR45700">
    <property type="entry name" value="UBIQUITIN-PROTEIN LIGASE E3C"/>
    <property type="match status" value="1"/>
</dbReference>
<dbReference type="CDD" id="cd00078">
    <property type="entry name" value="HECTc"/>
    <property type="match status" value="1"/>
</dbReference>
<evidence type="ECO:0000256" key="6">
    <source>
        <dbReference type="SAM" id="MobiDB-lite"/>
    </source>
</evidence>
<dbReference type="EMBL" id="JAEHOE010000080">
    <property type="protein sequence ID" value="KAG2488735.1"/>
    <property type="molecule type" value="Genomic_DNA"/>
</dbReference>
<feature type="region of interest" description="Disordered" evidence="6">
    <location>
        <begin position="127"/>
        <end position="204"/>
    </location>
</feature>
<comment type="caution">
    <text evidence="8">The sequence shown here is derived from an EMBL/GenBank/DDBJ whole genome shotgun (WGS) entry which is preliminary data.</text>
</comment>
<evidence type="ECO:0000313" key="9">
    <source>
        <dbReference type="Proteomes" id="UP000612055"/>
    </source>
</evidence>
<dbReference type="Pfam" id="PF00632">
    <property type="entry name" value="HECT"/>
    <property type="match status" value="2"/>
</dbReference>
<feature type="compositionally biased region" description="Low complexity" evidence="6">
    <location>
        <begin position="145"/>
        <end position="154"/>
    </location>
</feature>
<dbReference type="AlphaFoldDB" id="A0A835XXL8"/>
<dbReference type="Proteomes" id="UP000612055">
    <property type="component" value="Unassembled WGS sequence"/>
</dbReference>
<dbReference type="PANTHER" id="PTHR45700:SF8">
    <property type="entry name" value="HECT-TYPE E3 UBIQUITIN TRANSFERASE"/>
    <property type="match status" value="1"/>
</dbReference>
<protein>
    <recommendedName>
        <fullName evidence="2">HECT-type E3 ubiquitin transferase</fullName>
        <ecNumber evidence="2">2.3.2.26</ecNumber>
    </recommendedName>
</protein>
<dbReference type="InterPro" id="IPR000569">
    <property type="entry name" value="HECT_dom"/>
</dbReference>
<dbReference type="Gene3D" id="3.30.2410.10">
    <property type="entry name" value="Hect, E3 ligase catalytic domain"/>
    <property type="match status" value="1"/>
</dbReference>
<dbReference type="InterPro" id="IPR035983">
    <property type="entry name" value="Hect_E3_ubiquitin_ligase"/>
</dbReference>
<organism evidence="8 9">
    <name type="scientific">Edaphochlamys debaryana</name>
    <dbReference type="NCBI Taxonomy" id="47281"/>
    <lineage>
        <taxon>Eukaryota</taxon>
        <taxon>Viridiplantae</taxon>
        <taxon>Chlorophyta</taxon>
        <taxon>core chlorophytes</taxon>
        <taxon>Chlorophyceae</taxon>
        <taxon>CS clade</taxon>
        <taxon>Chlamydomonadales</taxon>
        <taxon>Chlamydomonadales incertae sedis</taxon>
        <taxon>Edaphochlamys</taxon>
    </lineage>
</organism>
<feature type="region of interest" description="Disordered" evidence="6">
    <location>
        <begin position="684"/>
        <end position="742"/>
    </location>
</feature>
<feature type="active site" description="Glycyl thioester intermediate" evidence="5">
    <location>
        <position position="945"/>
    </location>
</feature>
<feature type="region of interest" description="Disordered" evidence="6">
    <location>
        <begin position="632"/>
        <end position="655"/>
    </location>
</feature>
<accession>A0A835XXL8</accession>
<feature type="compositionally biased region" description="Basic and acidic residues" evidence="6">
    <location>
        <begin position="714"/>
        <end position="725"/>
    </location>
</feature>
<keyword evidence="4 5" id="KW-0833">Ubl conjugation pathway</keyword>
<proteinExistence type="predicted"/>
<dbReference type="OrthoDB" id="8068875at2759"/>
<gene>
    <name evidence="8" type="ORF">HYH03_012734</name>
</gene>
<evidence type="ECO:0000256" key="3">
    <source>
        <dbReference type="ARBA" id="ARBA00022679"/>
    </source>
</evidence>
<comment type="catalytic activity">
    <reaction evidence="1">
        <text>S-ubiquitinyl-[E2 ubiquitin-conjugating enzyme]-L-cysteine + [acceptor protein]-L-lysine = [E2 ubiquitin-conjugating enzyme]-L-cysteine + N(6)-ubiquitinyl-[acceptor protein]-L-lysine.</text>
        <dbReference type="EC" id="2.3.2.26"/>
    </reaction>
</comment>
<evidence type="ECO:0000256" key="5">
    <source>
        <dbReference type="PROSITE-ProRule" id="PRU00104"/>
    </source>
</evidence>
<feature type="compositionally biased region" description="Low complexity" evidence="6">
    <location>
        <begin position="632"/>
        <end position="654"/>
    </location>
</feature>
<dbReference type="EC" id="2.3.2.26" evidence="2"/>
<feature type="compositionally biased region" description="Low complexity" evidence="6">
    <location>
        <begin position="169"/>
        <end position="186"/>
    </location>
</feature>
<evidence type="ECO:0000259" key="7">
    <source>
        <dbReference type="PROSITE" id="PS50237"/>
    </source>
</evidence>
<dbReference type="SUPFAM" id="SSF56204">
    <property type="entry name" value="Hect, E3 ligase catalytic domain"/>
    <property type="match status" value="2"/>
</dbReference>
<reference evidence="8" key="1">
    <citation type="journal article" date="2020" name="bioRxiv">
        <title>Comparative genomics of Chlamydomonas.</title>
        <authorList>
            <person name="Craig R.J."/>
            <person name="Hasan A.R."/>
            <person name="Ness R.W."/>
            <person name="Keightley P.D."/>
        </authorList>
    </citation>
    <scope>NUCLEOTIDE SEQUENCE</scope>
    <source>
        <strain evidence="8">CCAP 11/70</strain>
    </source>
</reference>